<evidence type="ECO:0000256" key="7">
    <source>
        <dbReference type="ARBA" id="ARBA00022795"/>
    </source>
</evidence>
<dbReference type="GO" id="GO:0005886">
    <property type="term" value="C:plasma membrane"/>
    <property type="evidence" value="ECO:0007669"/>
    <property type="project" value="UniProtKB-SubCell"/>
</dbReference>
<dbReference type="Pfam" id="PF02050">
    <property type="entry name" value="FliJ"/>
    <property type="match status" value="1"/>
</dbReference>
<dbReference type="GO" id="GO:0015031">
    <property type="term" value="P:protein transport"/>
    <property type="evidence" value="ECO:0007669"/>
    <property type="project" value="UniProtKB-KW"/>
</dbReference>
<dbReference type="GO" id="GO:0003774">
    <property type="term" value="F:cytoskeletal motor activity"/>
    <property type="evidence" value="ECO:0007669"/>
    <property type="project" value="InterPro"/>
</dbReference>
<evidence type="ECO:0000256" key="8">
    <source>
        <dbReference type="ARBA" id="ARBA00022927"/>
    </source>
</evidence>
<dbReference type="AlphaFoldDB" id="A0A376Y8H5"/>
<evidence type="ECO:0000256" key="10">
    <source>
        <dbReference type="ARBA" id="ARBA00023225"/>
    </source>
</evidence>
<dbReference type="InterPro" id="IPR018006">
    <property type="entry name" value="Flag_FliJ_proteobac"/>
</dbReference>
<keyword evidence="5" id="KW-1003">Cell membrane</keyword>
<dbReference type="Gene3D" id="1.10.287.1700">
    <property type="match status" value="1"/>
</dbReference>
<keyword evidence="12" id="KW-0282">Flagellum</keyword>
<evidence type="ECO:0000256" key="5">
    <source>
        <dbReference type="ARBA" id="ARBA00022475"/>
    </source>
</evidence>
<gene>
    <name evidence="12" type="primary">fliJ</name>
    <name evidence="12" type="ORF">NCTC9117_02671</name>
</gene>
<proteinExistence type="inferred from homology"/>
<evidence type="ECO:0000313" key="12">
    <source>
        <dbReference type="EMBL" id="STJ80064.1"/>
    </source>
</evidence>
<dbReference type="InterPro" id="IPR053716">
    <property type="entry name" value="Flag_assembly_chemotaxis_eff"/>
</dbReference>
<dbReference type="GO" id="GO:0071973">
    <property type="term" value="P:bacterial-type flagellum-dependent cell motility"/>
    <property type="evidence" value="ECO:0007669"/>
    <property type="project" value="InterPro"/>
</dbReference>
<evidence type="ECO:0000256" key="3">
    <source>
        <dbReference type="ARBA" id="ARBA00020392"/>
    </source>
</evidence>
<organism evidence="12 13">
    <name type="scientific">Escherichia coli</name>
    <dbReference type="NCBI Taxonomy" id="562"/>
    <lineage>
        <taxon>Bacteria</taxon>
        <taxon>Pseudomonadati</taxon>
        <taxon>Pseudomonadota</taxon>
        <taxon>Gammaproteobacteria</taxon>
        <taxon>Enterobacterales</taxon>
        <taxon>Enterobacteriaceae</taxon>
        <taxon>Escherichia</taxon>
    </lineage>
</organism>
<evidence type="ECO:0000256" key="4">
    <source>
        <dbReference type="ARBA" id="ARBA00022448"/>
    </source>
</evidence>
<name>A0A376Y8H5_ECOLX</name>
<dbReference type="NCBIfam" id="TIGR02473">
    <property type="entry name" value="flagell_FliJ"/>
    <property type="match status" value="1"/>
</dbReference>
<evidence type="ECO:0000256" key="9">
    <source>
        <dbReference type="ARBA" id="ARBA00023136"/>
    </source>
</evidence>
<dbReference type="EMBL" id="UGDC01000003">
    <property type="protein sequence ID" value="STJ80064.1"/>
    <property type="molecule type" value="Genomic_DNA"/>
</dbReference>
<comment type="subcellular location">
    <subcellularLocation>
        <location evidence="1">Cell membrane</location>
        <topology evidence="1">Peripheral membrane protein</topology>
        <orientation evidence="1">Cytoplasmic side</orientation>
    </subcellularLocation>
</comment>
<keyword evidence="6" id="KW-0145">Chemotaxis</keyword>
<dbReference type="InterPro" id="IPR012823">
    <property type="entry name" value="Flagell_FliJ"/>
</dbReference>
<reference evidence="12 13" key="1">
    <citation type="submission" date="2018-06" db="EMBL/GenBank/DDBJ databases">
        <authorList>
            <consortium name="Pathogen Informatics"/>
            <person name="Doyle S."/>
        </authorList>
    </citation>
    <scope>NUCLEOTIDE SEQUENCE [LARGE SCALE GENOMIC DNA]</scope>
    <source>
        <strain evidence="12 13">NCTC9117</strain>
    </source>
</reference>
<evidence type="ECO:0000256" key="2">
    <source>
        <dbReference type="ARBA" id="ARBA00010004"/>
    </source>
</evidence>
<evidence type="ECO:0000256" key="1">
    <source>
        <dbReference type="ARBA" id="ARBA00004413"/>
    </source>
</evidence>
<protein>
    <recommendedName>
        <fullName evidence="3">Flagellar FliJ protein</fullName>
    </recommendedName>
</protein>
<keyword evidence="10" id="KW-1006">Bacterial flagellum protein export</keyword>
<dbReference type="PRINTS" id="PR01004">
    <property type="entry name" value="FLGFLIJ"/>
</dbReference>
<dbReference type="GO" id="GO:0044781">
    <property type="term" value="P:bacterial-type flagellum organization"/>
    <property type="evidence" value="ECO:0007669"/>
    <property type="project" value="UniProtKB-KW"/>
</dbReference>
<keyword evidence="8" id="KW-0653">Protein transport</keyword>
<dbReference type="Proteomes" id="UP000254785">
    <property type="component" value="Unassembled WGS sequence"/>
</dbReference>
<keyword evidence="7" id="KW-1005">Bacterial flagellum biogenesis</keyword>
<dbReference type="PANTHER" id="PTHR38786">
    <property type="entry name" value="FLAGELLAR FLIJ PROTEIN"/>
    <property type="match status" value="1"/>
</dbReference>
<comment type="similarity">
    <text evidence="2">Belongs to the FliJ family.</text>
</comment>
<accession>A0A376Y8H5</accession>
<dbReference type="GO" id="GO:0006935">
    <property type="term" value="P:chemotaxis"/>
    <property type="evidence" value="ECO:0007669"/>
    <property type="project" value="UniProtKB-KW"/>
</dbReference>
<evidence type="ECO:0000313" key="13">
    <source>
        <dbReference type="Proteomes" id="UP000254785"/>
    </source>
</evidence>
<keyword evidence="12" id="KW-0966">Cell projection</keyword>
<keyword evidence="9" id="KW-0472">Membrane</keyword>
<dbReference type="PANTHER" id="PTHR38786:SF1">
    <property type="entry name" value="FLAGELLAR FLIJ PROTEIN"/>
    <property type="match status" value="1"/>
</dbReference>
<keyword evidence="11" id="KW-0175">Coiled coil</keyword>
<keyword evidence="4" id="KW-0813">Transport</keyword>
<evidence type="ECO:0000256" key="6">
    <source>
        <dbReference type="ARBA" id="ARBA00022500"/>
    </source>
</evidence>
<dbReference type="InterPro" id="IPR052570">
    <property type="entry name" value="FliJ"/>
</dbReference>
<dbReference type="GO" id="GO:0009288">
    <property type="term" value="C:bacterial-type flagellum"/>
    <property type="evidence" value="ECO:0007669"/>
    <property type="project" value="InterPro"/>
</dbReference>
<evidence type="ECO:0000256" key="11">
    <source>
        <dbReference type="SAM" id="Coils"/>
    </source>
</evidence>
<feature type="coiled-coil region" evidence="11">
    <location>
        <begin position="18"/>
        <end position="100"/>
    </location>
</feature>
<keyword evidence="12" id="KW-0969">Cilium</keyword>
<sequence>MAEHGALATLKDLAEKEVEDAARLLGEMRRGCQQAEEQLKMLIDYQNEYRNNLNSDMSAGMTSNRWINYQQFIQTLEKAITQHRQQLNQWTQKVDIALKQLARKETTFARPGRHCRNGNPRRHCLQKTASIRKRWMSFAQRAAMRKPE</sequence>